<dbReference type="Proteomes" id="UP000002281">
    <property type="component" value="Chromosome 3"/>
</dbReference>
<dbReference type="Ensembl" id="ENSECAT00000131845.1">
    <property type="protein sequence ID" value="ENSECAP00000062628.1"/>
    <property type="gene ID" value="ENSECAG00000052307.1"/>
</dbReference>
<evidence type="ECO:0000313" key="1">
    <source>
        <dbReference type="Ensembl" id="ENSECAP00000062628.1"/>
    </source>
</evidence>
<dbReference type="AlphaFoldDB" id="A0A9L0RLP6"/>
<reference evidence="1 2" key="1">
    <citation type="journal article" date="2009" name="Science">
        <title>Genome sequence, comparative analysis, and population genetics of the domestic horse.</title>
        <authorList>
            <consortium name="Broad Institute Genome Sequencing Platform"/>
            <consortium name="Broad Institute Whole Genome Assembly Team"/>
            <person name="Wade C.M."/>
            <person name="Giulotto E."/>
            <person name="Sigurdsson S."/>
            <person name="Zoli M."/>
            <person name="Gnerre S."/>
            <person name="Imsland F."/>
            <person name="Lear T.L."/>
            <person name="Adelson D.L."/>
            <person name="Bailey E."/>
            <person name="Bellone R.R."/>
            <person name="Bloecker H."/>
            <person name="Distl O."/>
            <person name="Edgar R.C."/>
            <person name="Garber M."/>
            <person name="Leeb T."/>
            <person name="Mauceli E."/>
            <person name="MacLeod J.N."/>
            <person name="Penedo M.C.T."/>
            <person name="Raison J.M."/>
            <person name="Sharpe T."/>
            <person name="Vogel J."/>
            <person name="Andersson L."/>
            <person name="Antczak D.F."/>
            <person name="Biagi T."/>
            <person name="Binns M.M."/>
            <person name="Chowdhary B.P."/>
            <person name="Coleman S.J."/>
            <person name="Della Valle G."/>
            <person name="Fryc S."/>
            <person name="Guerin G."/>
            <person name="Hasegawa T."/>
            <person name="Hill E.W."/>
            <person name="Jurka J."/>
            <person name="Kiialainen A."/>
            <person name="Lindgren G."/>
            <person name="Liu J."/>
            <person name="Magnani E."/>
            <person name="Mickelson J.R."/>
            <person name="Murray J."/>
            <person name="Nergadze S.G."/>
            <person name="Onofrio R."/>
            <person name="Pedroni S."/>
            <person name="Piras M.F."/>
            <person name="Raudsepp T."/>
            <person name="Rocchi M."/>
            <person name="Roeed K.H."/>
            <person name="Ryder O.A."/>
            <person name="Searle S."/>
            <person name="Skow L."/>
            <person name="Swinburne J.E."/>
            <person name="Syvaenen A.C."/>
            <person name="Tozaki T."/>
            <person name="Valberg S.J."/>
            <person name="Vaudin M."/>
            <person name="White J.R."/>
            <person name="Zody M.C."/>
            <person name="Lander E.S."/>
            <person name="Lindblad-Toh K."/>
        </authorList>
    </citation>
    <scope>NUCLEOTIDE SEQUENCE [LARGE SCALE GENOMIC DNA]</scope>
    <source>
        <strain evidence="1 2">Thoroughbred</strain>
    </source>
</reference>
<proteinExistence type="predicted"/>
<accession>A0A9L0RLP6</accession>
<evidence type="ECO:0008006" key="3">
    <source>
        <dbReference type="Google" id="ProtNLM"/>
    </source>
</evidence>
<name>A0A9L0RLP6_HORSE</name>
<organism evidence="1 2">
    <name type="scientific">Equus caballus</name>
    <name type="common">Horse</name>
    <dbReference type="NCBI Taxonomy" id="9796"/>
    <lineage>
        <taxon>Eukaryota</taxon>
        <taxon>Metazoa</taxon>
        <taxon>Chordata</taxon>
        <taxon>Craniata</taxon>
        <taxon>Vertebrata</taxon>
        <taxon>Euteleostomi</taxon>
        <taxon>Mammalia</taxon>
        <taxon>Eutheria</taxon>
        <taxon>Laurasiatheria</taxon>
        <taxon>Perissodactyla</taxon>
        <taxon>Equidae</taxon>
        <taxon>Equus</taxon>
    </lineage>
</organism>
<reference evidence="1" key="3">
    <citation type="submission" date="2025-09" db="UniProtKB">
        <authorList>
            <consortium name="Ensembl"/>
        </authorList>
    </citation>
    <scope>IDENTIFICATION</scope>
    <source>
        <strain evidence="1">Thoroughbred</strain>
    </source>
</reference>
<sequence>MQTGAATMEKSTEISQKIKNRNTIRSSYSTSGYLSKEHKNTNSKRYMHPYVHCSIINNSKTWKQPKCPSIDEWIKKLWHIYTTEYYSAIKKAEIVPCAASWVDLEGIMLSKISQTEKDNYHMTLPICGR</sequence>
<reference evidence="1" key="2">
    <citation type="submission" date="2025-08" db="UniProtKB">
        <authorList>
            <consortium name="Ensembl"/>
        </authorList>
    </citation>
    <scope>IDENTIFICATION</scope>
    <source>
        <strain evidence="1">Thoroughbred</strain>
    </source>
</reference>
<protein>
    <recommendedName>
        <fullName evidence="3">DUF1725 domain-containing protein</fullName>
    </recommendedName>
</protein>
<keyword evidence="2" id="KW-1185">Reference proteome</keyword>
<dbReference type="GeneTree" id="ENSGT01150000286916"/>
<evidence type="ECO:0000313" key="2">
    <source>
        <dbReference type="Proteomes" id="UP000002281"/>
    </source>
</evidence>